<dbReference type="GO" id="GO:0004375">
    <property type="term" value="F:glycine dehydrogenase (decarboxylating) activity"/>
    <property type="evidence" value="ECO:0007669"/>
    <property type="project" value="UniProtKB-EC"/>
</dbReference>
<evidence type="ECO:0000256" key="1">
    <source>
        <dbReference type="ARBA" id="ARBA00003788"/>
    </source>
</evidence>
<comment type="similarity">
    <text evidence="4">Belongs to the GcvP family. N-terminal subunit subfamily.</text>
</comment>
<comment type="caution">
    <text evidence="6">The sequence shown here is derived from an EMBL/GenBank/DDBJ whole genome shotgun (WGS) entry which is preliminary data.</text>
</comment>
<dbReference type="GO" id="GO:0009116">
    <property type="term" value="P:nucleoside metabolic process"/>
    <property type="evidence" value="ECO:0007669"/>
    <property type="project" value="InterPro"/>
</dbReference>
<dbReference type="AlphaFoldDB" id="U5CRY6"/>
<dbReference type="EC" id="1.4.4.2" evidence="4"/>
<dbReference type="HAMAP" id="MF_00712">
    <property type="entry name" value="GcvPA"/>
    <property type="match status" value="1"/>
</dbReference>
<dbReference type="Proteomes" id="UP000016856">
    <property type="component" value="Unassembled WGS sequence"/>
</dbReference>
<organism evidence="6 7">
    <name type="scientific">Caldanaerobacter subterraneus subsp. yonseiensis KB-1</name>
    <dbReference type="NCBI Taxonomy" id="1388761"/>
    <lineage>
        <taxon>Bacteria</taxon>
        <taxon>Bacillati</taxon>
        <taxon>Bacillota</taxon>
        <taxon>Clostridia</taxon>
        <taxon>Thermoanaerobacterales</taxon>
        <taxon>Thermoanaerobacteraceae</taxon>
        <taxon>Caldanaerobacter</taxon>
    </lineage>
</organism>
<dbReference type="InterPro" id="IPR049315">
    <property type="entry name" value="GDC-P_N"/>
</dbReference>
<dbReference type="InterPro" id="IPR015421">
    <property type="entry name" value="PyrdxlP-dep_Trfase_major"/>
</dbReference>
<dbReference type="PIRSF" id="PIRSF006815">
    <property type="entry name" value="GcvPA"/>
    <property type="match status" value="1"/>
</dbReference>
<evidence type="ECO:0000256" key="2">
    <source>
        <dbReference type="ARBA" id="ARBA00023002"/>
    </source>
</evidence>
<dbReference type="InterPro" id="IPR023010">
    <property type="entry name" value="GcvPA"/>
</dbReference>
<dbReference type="Gene3D" id="3.40.640.10">
    <property type="entry name" value="Type I PLP-dependent aspartate aminotransferase-like (Major domain)"/>
    <property type="match status" value="1"/>
</dbReference>
<protein>
    <recommendedName>
        <fullName evidence="4">Probable glycine dehydrogenase (decarboxylating) subunit 1</fullName>
        <ecNumber evidence="4">1.4.4.2</ecNumber>
    </recommendedName>
    <alternativeName>
        <fullName evidence="4">Glycine cleavage system P-protein subunit 1</fullName>
    </alternativeName>
    <alternativeName>
        <fullName evidence="4">Glycine decarboxylase subunit 1</fullName>
    </alternativeName>
    <alternativeName>
        <fullName evidence="4">Glycine dehydrogenase (aminomethyl-transferring) subunit 1</fullName>
    </alternativeName>
</protein>
<evidence type="ECO:0000259" key="5">
    <source>
        <dbReference type="Pfam" id="PF02347"/>
    </source>
</evidence>
<dbReference type="PANTHER" id="PTHR42806">
    <property type="entry name" value="GLYCINE CLEAVAGE SYSTEM P-PROTEIN"/>
    <property type="match status" value="1"/>
</dbReference>
<dbReference type="Pfam" id="PF02347">
    <property type="entry name" value="GDC-P"/>
    <property type="match status" value="1"/>
</dbReference>
<evidence type="ECO:0000313" key="6">
    <source>
        <dbReference type="EMBL" id="ERM92544.1"/>
    </source>
</evidence>
<dbReference type="InterPro" id="IPR015424">
    <property type="entry name" value="PyrdxlP-dep_Trfase"/>
</dbReference>
<comment type="subunit">
    <text evidence="4">The glycine cleavage system is composed of four proteins: P, T, L and H. In this organism, the P 'protein' is a heterodimer of two subunits.</text>
</comment>
<comment type="catalytic activity">
    <reaction evidence="3 4">
        <text>N(6)-[(R)-lipoyl]-L-lysyl-[glycine-cleavage complex H protein] + glycine + H(+) = N(6)-[(R)-S(8)-aminomethyldihydrolipoyl]-L-lysyl-[glycine-cleavage complex H protein] + CO2</text>
        <dbReference type="Rhea" id="RHEA:24304"/>
        <dbReference type="Rhea" id="RHEA-COMP:10494"/>
        <dbReference type="Rhea" id="RHEA-COMP:10495"/>
        <dbReference type="ChEBI" id="CHEBI:15378"/>
        <dbReference type="ChEBI" id="CHEBI:16526"/>
        <dbReference type="ChEBI" id="CHEBI:57305"/>
        <dbReference type="ChEBI" id="CHEBI:83099"/>
        <dbReference type="ChEBI" id="CHEBI:83143"/>
        <dbReference type="EC" id="1.4.4.2"/>
    </reaction>
</comment>
<dbReference type="InterPro" id="IPR015422">
    <property type="entry name" value="PyrdxlP-dep_Trfase_small"/>
</dbReference>
<dbReference type="Gene3D" id="3.90.1150.10">
    <property type="entry name" value="Aspartate Aminotransferase, domain 1"/>
    <property type="match status" value="1"/>
</dbReference>
<dbReference type="NCBIfam" id="NF001696">
    <property type="entry name" value="PRK00451.1"/>
    <property type="match status" value="1"/>
</dbReference>
<proteinExistence type="inferred from homology"/>
<accession>U5CRY6</accession>
<evidence type="ECO:0000256" key="3">
    <source>
        <dbReference type="ARBA" id="ARBA00049026"/>
    </source>
</evidence>
<keyword evidence="2 4" id="KW-0560">Oxidoreductase</keyword>
<feature type="domain" description="Glycine cleavage system P-protein N-terminal" evidence="5">
    <location>
        <begin position="7"/>
        <end position="444"/>
    </location>
</feature>
<dbReference type="InterPro" id="IPR020581">
    <property type="entry name" value="GDC_P"/>
</dbReference>
<gene>
    <name evidence="4" type="primary">gcvPA</name>
    <name evidence="6" type="ORF">O163_03910</name>
</gene>
<dbReference type="PANTHER" id="PTHR42806:SF1">
    <property type="entry name" value="GLYCINE DEHYDROGENASE (DECARBOXYLATING)"/>
    <property type="match status" value="1"/>
</dbReference>
<evidence type="ECO:0000313" key="7">
    <source>
        <dbReference type="Proteomes" id="UP000016856"/>
    </source>
</evidence>
<dbReference type="GO" id="GO:0019464">
    <property type="term" value="P:glycine decarboxylation via glycine cleavage system"/>
    <property type="evidence" value="ECO:0007669"/>
    <property type="project" value="UniProtKB-UniRule"/>
</dbReference>
<dbReference type="EMBL" id="AXDC01000009">
    <property type="protein sequence ID" value="ERM92544.1"/>
    <property type="molecule type" value="Genomic_DNA"/>
</dbReference>
<reference evidence="6 7" key="1">
    <citation type="journal article" date="2013" name="Genome Announc.">
        <title>Draft Genome Sequence of an Anaerobic and Extremophilic Bacterium, Caldanaerobacter yonseiensis, Isolated from a Geothermal Hot Stream.</title>
        <authorList>
            <person name="Lee S.J."/>
            <person name="Lee Y.J."/>
            <person name="Park G.S."/>
            <person name="Kim B.C."/>
            <person name="Lee S.J."/>
            <person name="Shin J.H."/>
            <person name="Lee D.W."/>
        </authorList>
    </citation>
    <scope>NUCLEOTIDE SEQUENCE [LARGE SCALE GENOMIC DNA]</scope>
    <source>
        <strain evidence="6 7">KB-1</strain>
    </source>
</reference>
<evidence type="ECO:0000256" key="4">
    <source>
        <dbReference type="HAMAP-Rule" id="MF_00712"/>
    </source>
</evidence>
<name>U5CRY6_CALSX</name>
<comment type="function">
    <text evidence="1 4">The glycine cleavage system catalyzes the degradation of glycine. The P protein binds the alpha-amino group of glycine through its pyridoxal phosphate cofactor; CO(2) is released and the remaining methylamine moiety is then transferred to the lipoamide cofactor of the H protein.</text>
</comment>
<sequence length="449" mass="50453">MIVMFPYLPISSEDEKEMLKTIGKNSIEELFEVIPKEVRLNRPLNLGKPMSELEVRKRLGSYADENKNLSQLVSFLGAGVYDHYIPSVVKHIISRSEFYTAYTPYQPEISQGTLQAIFEYQTMITNLTGMEVTNASMYDGASACAEAAMMACDATKRKSIIVSKTVNPETRKVLKTYMHFKEVEVVEIEDADGVTDIEKLKEVIGPNTAAVIVQYPNFFGIIENLQEIEKITHEQKAMLITYVHPIPLGILKSPGEIGADIAVGDGQSLGNGLHYGGPYLGFLATTQKLLRRMPGRIVGQTKDVEGKRGFVLTLQAREQHIRREKATSNICSNHSLNALTAAVYLATMGKKGIKEVAYQCLQKAHYAYTVLTESGKYKPAFNKPFFMEFALKTDKDVAEINKKLLEEGILGGYDLQRDYEKYKNVMLLAFTEKRTKEEIDRLKSLLEVM</sequence>
<dbReference type="PATRIC" id="fig|1388761.3.peg.776"/>
<dbReference type="CDD" id="cd00613">
    <property type="entry name" value="GDC-P"/>
    <property type="match status" value="1"/>
</dbReference>
<dbReference type="SUPFAM" id="SSF53383">
    <property type="entry name" value="PLP-dependent transferases"/>
    <property type="match status" value="1"/>
</dbReference>